<keyword evidence="2" id="KW-1185">Reference proteome</keyword>
<dbReference type="EMBL" id="JAGGMQ010000001">
    <property type="protein sequence ID" value="MBP2171372.1"/>
    <property type="molecule type" value="Genomic_DNA"/>
</dbReference>
<gene>
    <name evidence="1" type="ORF">J2125_004564</name>
</gene>
<dbReference type="Proteomes" id="UP001195624">
    <property type="component" value="Unassembled WGS sequence"/>
</dbReference>
<name>A0ABS4PFE6_9GAMM</name>
<reference evidence="2" key="1">
    <citation type="submission" date="2023-07" db="EMBL/GenBank/DDBJ databases">
        <title>Genome mining of underrepresented organisms for secondary metabolites.</title>
        <authorList>
            <person name="D'Agostino P.M."/>
        </authorList>
    </citation>
    <scope>NUCLEOTIDE SEQUENCE [LARGE SCALE GENOMIC DNA]</scope>
    <source>
        <strain evidence="2">WS4403</strain>
    </source>
</reference>
<sequence>MIYFLVEDQLRPYMEYIRGNKRFCERVDNEICKKNC</sequence>
<accession>A0ABS4PFE6</accession>
<proteinExistence type="predicted"/>
<evidence type="ECO:0000313" key="1">
    <source>
        <dbReference type="EMBL" id="MBP2171372.1"/>
    </source>
</evidence>
<evidence type="ECO:0000313" key="2">
    <source>
        <dbReference type="Proteomes" id="UP001195624"/>
    </source>
</evidence>
<protein>
    <submittedName>
        <fullName evidence="1">Uncharacterized protein</fullName>
    </submittedName>
</protein>
<organism evidence="1 2">
    <name type="scientific">Winslowiella toletana</name>
    <dbReference type="NCBI Taxonomy" id="92490"/>
    <lineage>
        <taxon>Bacteria</taxon>
        <taxon>Pseudomonadati</taxon>
        <taxon>Pseudomonadota</taxon>
        <taxon>Gammaproteobacteria</taxon>
        <taxon>Enterobacterales</taxon>
        <taxon>Erwiniaceae</taxon>
        <taxon>Winslowiella</taxon>
    </lineage>
</organism>
<comment type="caution">
    <text evidence="1">The sequence shown here is derived from an EMBL/GenBank/DDBJ whole genome shotgun (WGS) entry which is preliminary data.</text>
</comment>